<gene>
    <name evidence="1" type="ORF">LTR37_003908</name>
</gene>
<keyword evidence="2" id="KW-1185">Reference proteome</keyword>
<evidence type="ECO:0000313" key="2">
    <source>
        <dbReference type="Proteomes" id="UP001281147"/>
    </source>
</evidence>
<dbReference type="EMBL" id="JAUTXU010000023">
    <property type="protein sequence ID" value="KAK3720085.1"/>
    <property type="molecule type" value="Genomic_DNA"/>
</dbReference>
<feature type="non-terminal residue" evidence="1">
    <location>
        <position position="1"/>
    </location>
</feature>
<comment type="caution">
    <text evidence="1">The sequence shown here is derived from an EMBL/GenBank/DDBJ whole genome shotgun (WGS) entry which is preliminary data.</text>
</comment>
<organism evidence="1 2">
    <name type="scientific">Vermiconidia calcicola</name>
    <dbReference type="NCBI Taxonomy" id="1690605"/>
    <lineage>
        <taxon>Eukaryota</taxon>
        <taxon>Fungi</taxon>
        <taxon>Dikarya</taxon>
        <taxon>Ascomycota</taxon>
        <taxon>Pezizomycotina</taxon>
        <taxon>Dothideomycetes</taxon>
        <taxon>Dothideomycetidae</taxon>
        <taxon>Mycosphaerellales</taxon>
        <taxon>Extremaceae</taxon>
        <taxon>Vermiconidia</taxon>
    </lineage>
</organism>
<proteinExistence type="predicted"/>
<dbReference type="Proteomes" id="UP001281147">
    <property type="component" value="Unassembled WGS sequence"/>
</dbReference>
<sequence>LPNVPGSELTYFRINDPSGKNNNLTLINYYSHQADGQRLVASQIKRAVEIIHGLNSDPGTYESNMLSALVQVKADPNVNFRLVAIMAPYFPSVDDK</sequence>
<accession>A0ACC3NNU0</accession>
<evidence type="ECO:0000313" key="1">
    <source>
        <dbReference type="EMBL" id="KAK3720085.1"/>
    </source>
</evidence>
<protein>
    <submittedName>
        <fullName evidence="1">Uncharacterized protein</fullName>
    </submittedName>
</protein>
<reference evidence="1" key="1">
    <citation type="submission" date="2023-07" db="EMBL/GenBank/DDBJ databases">
        <title>Black Yeasts Isolated from many extreme environments.</title>
        <authorList>
            <person name="Coleine C."/>
            <person name="Stajich J.E."/>
            <person name="Selbmann L."/>
        </authorList>
    </citation>
    <scope>NUCLEOTIDE SEQUENCE</scope>
    <source>
        <strain evidence="1">CCFEE 5714</strain>
    </source>
</reference>
<name>A0ACC3NNU0_9PEZI</name>